<dbReference type="Pfam" id="PF02771">
    <property type="entry name" value="Acyl-CoA_dh_N"/>
    <property type="match status" value="1"/>
</dbReference>
<keyword evidence="4 5" id="KW-0274">FAD</keyword>
<evidence type="ECO:0000256" key="4">
    <source>
        <dbReference type="ARBA" id="ARBA00022827"/>
    </source>
</evidence>
<evidence type="ECO:0000259" key="6">
    <source>
        <dbReference type="Pfam" id="PF00441"/>
    </source>
</evidence>
<dbReference type="RefSeq" id="WP_143918427.1">
    <property type="nucleotide sequence ID" value="NZ_CANMIK010000079.1"/>
</dbReference>
<dbReference type="Gene3D" id="2.40.110.10">
    <property type="entry name" value="Butyryl-CoA Dehydrogenase, subunit A, domain 2"/>
    <property type="match status" value="1"/>
</dbReference>
<dbReference type="InterPro" id="IPR009100">
    <property type="entry name" value="AcylCoA_DH/oxidase_NM_dom_sf"/>
</dbReference>
<dbReference type="GO" id="GO:0005886">
    <property type="term" value="C:plasma membrane"/>
    <property type="evidence" value="ECO:0007669"/>
    <property type="project" value="TreeGrafter"/>
</dbReference>
<comment type="similarity">
    <text evidence="2 5">Belongs to the acyl-CoA dehydrogenase family.</text>
</comment>
<dbReference type="OrthoDB" id="9802447at2"/>
<evidence type="ECO:0000313" key="10">
    <source>
        <dbReference type="Proteomes" id="UP000318833"/>
    </source>
</evidence>
<keyword evidence="10" id="KW-1185">Reference proteome</keyword>
<dbReference type="InterPro" id="IPR009075">
    <property type="entry name" value="AcylCo_DH/oxidase_C"/>
</dbReference>
<dbReference type="SUPFAM" id="SSF47203">
    <property type="entry name" value="Acyl-CoA dehydrogenase C-terminal domain-like"/>
    <property type="match status" value="1"/>
</dbReference>
<protein>
    <submittedName>
        <fullName evidence="9">Acyl-CoA dehydrogenase</fullName>
    </submittedName>
</protein>
<dbReference type="AlphaFoldDB" id="A0A554VD09"/>
<dbReference type="Proteomes" id="UP000318833">
    <property type="component" value="Unassembled WGS sequence"/>
</dbReference>
<dbReference type="InterPro" id="IPR036250">
    <property type="entry name" value="AcylCo_DH-like_C"/>
</dbReference>
<feature type="domain" description="Acyl-CoA dehydrogenase/oxidase C-terminal" evidence="6">
    <location>
        <begin position="280"/>
        <end position="412"/>
    </location>
</feature>
<evidence type="ECO:0000259" key="8">
    <source>
        <dbReference type="Pfam" id="PF02771"/>
    </source>
</evidence>
<dbReference type="Pfam" id="PF02770">
    <property type="entry name" value="Acyl-CoA_dh_M"/>
    <property type="match status" value="1"/>
</dbReference>
<reference evidence="9 10" key="1">
    <citation type="submission" date="2019-07" db="EMBL/GenBank/DDBJ databases">
        <title>The draft genome sequence of Aquimarina algiphila M91.</title>
        <authorList>
            <person name="Meng X."/>
        </authorList>
    </citation>
    <scope>NUCLEOTIDE SEQUENCE [LARGE SCALE GENOMIC DNA]</scope>
    <source>
        <strain evidence="9 10">M91</strain>
    </source>
</reference>
<dbReference type="Gene3D" id="1.10.540.10">
    <property type="entry name" value="Acyl-CoA dehydrogenase/oxidase, N-terminal domain"/>
    <property type="match status" value="1"/>
</dbReference>
<evidence type="ECO:0000259" key="7">
    <source>
        <dbReference type="Pfam" id="PF02770"/>
    </source>
</evidence>
<dbReference type="PANTHER" id="PTHR43884:SF19">
    <property type="entry name" value="ACYL-COA DEHYDROGENASE FADE4-RELATED"/>
    <property type="match status" value="1"/>
</dbReference>
<keyword evidence="3 5" id="KW-0285">Flavoprotein</keyword>
<dbReference type="GO" id="GO:0050660">
    <property type="term" value="F:flavin adenine dinucleotide binding"/>
    <property type="evidence" value="ECO:0007669"/>
    <property type="project" value="InterPro"/>
</dbReference>
<dbReference type="EMBL" id="VLNR01000076">
    <property type="protein sequence ID" value="TSE04665.1"/>
    <property type="molecule type" value="Genomic_DNA"/>
</dbReference>
<dbReference type="InterPro" id="IPR013786">
    <property type="entry name" value="AcylCoA_DH/ox_N"/>
</dbReference>
<comment type="cofactor">
    <cofactor evidence="1 5">
        <name>FAD</name>
        <dbReference type="ChEBI" id="CHEBI:57692"/>
    </cofactor>
</comment>
<evidence type="ECO:0000256" key="1">
    <source>
        <dbReference type="ARBA" id="ARBA00001974"/>
    </source>
</evidence>
<dbReference type="SUPFAM" id="SSF56645">
    <property type="entry name" value="Acyl-CoA dehydrogenase NM domain-like"/>
    <property type="match status" value="1"/>
</dbReference>
<sequence length="582" mass="66287">MNYLWSKNIEKSFLANIYLGIFKWDMVKAFPEQSASEKEIGDKFCERIDQILNENVKKEDIEDTGMLPARYLKLITEEGFTRLQLPKEYDGHELSHYNTFRILQTAIRNCFPAGFTLATHNAFGAGSILSALPEGYLKDYISEELRNGGFSGWADTEPTGAANRLVSTTATLCEDGEHYIINGRKVYIANGSIADILIVSTTVTKEDGTDEGCLFIVDTKNQGFSVDKVHDLMGLRGFPIAALNFNNVKVHKNKMVSMKEGHWRDTFLLEPISALGRMFSLTSASLAVSKKCLTWMKDFCNRKKINGISLGEYEEIQRKISQTAAEIFAMESVIKWGIINIDFENLADRWWELFSTKNITTLFANHIADRTIAVFGAEGYEKAQSKKEIGYSAIELEQVFRDIRGLRISGGVDFQIDNRSTQLWLEAFYYNSDFDIDVVKNNFGVAEEIVKEAQNLSSLNKEHLIKVNDEVVKLGNHIKYLVKSFDKEELFAKQRIMILTNKIVREIYLISCCLSRTNAANKELANDYNMLTETYCIDSLQKIQSYWHQLDCELQQENKNPFNILGNRILDGDLDTIVLENI</sequence>
<dbReference type="Gene3D" id="1.20.140.10">
    <property type="entry name" value="Butyryl-CoA Dehydrogenase, subunit A, domain 3"/>
    <property type="match status" value="1"/>
</dbReference>
<name>A0A554VD09_9FLAO</name>
<feature type="domain" description="Acyl-CoA dehydrogenase/oxidase N-terminal" evidence="8">
    <location>
        <begin position="44"/>
        <end position="130"/>
    </location>
</feature>
<dbReference type="Pfam" id="PF00441">
    <property type="entry name" value="Acyl-CoA_dh_1"/>
    <property type="match status" value="1"/>
</dbReference>
<dbReference type="GO" id="GO:0003995">
    <property type="term" value="F:acyl-CoA dehydrogenase activity"/>
    <property type="evidence" value="ECO:0007669"/>
    <property type="project" value="TreeGrafter"/>
</dbReference>
<feature type="domain" description="Acyl-CoA oxidase/dehydrogenase middle" evidence="7">
    <location>
        <begin position="156"/>
        <end position="248"/>
    </location>
</feature>
<evidence type="ECO:0000313" key="9">
    <source>
        <dbReference type="EMBL" id="TSE04665.1"/>
    </source>
</evidence>
<evidence type="ECO:0000256" key="5">
    <source>
        <dbReference type="RuleBase" id="RU362125"/>
    </source>
</evidence>
<dbReference type="PANTHER" id="PTHR43884">
    <property type="entry name" value="ACYL-COA DEHYDROGENASE"/>
    <property type="match status" value="1"/>
</dbReference>
<organism evidence="9 10">
    <name type="scientific">Aquimarina algiphila</name>
    <dbReference type="NCBI Taxonomy" id="2047982"/>
    <lineage>
        <taxon>Bacteria</taxon>
        <taxon>Pseudomonadati</taxon>
        <taxon>Bacteroidota</taxon>
        <taxon>Flavobacteriia</taxon>
        <taxon>Flavobacteriales</taxon>
        <taxon>Flavobacteriaceae</taxon>
        <taxon>Aquimarina</taxon>
    </lineage>
</organism>
<accession>A0A554VD09</accession>
<comment type="caution">
    <text evidence="9">The sequence shown here is derived from an EMBL/GenBank/DDBJ whole genome shotgun (WGS) entry which is preliminary data.</text>
</comment>
<evidence type="ECO:0000256" key="3">
    <source>
        <dbReference type="ARBA" id="ARBA00022630"/>
    </source>
</evidence>
<proteinExistence type="inferred from homology"/>
<dbReference type="InterPro" id="IPR046373">
    <property type="entry name" value="Acyl-CoA_Oxase/DH_mid-dom_sf"/>
</dbReference>
<keyword evidence="5" id="KW-0560">Oxidoreductase</keyword>
<gene>
    <name evidence="9" type="ORF">FOF46_25610</name>
</gene>
<dbReference type="InterPro" id="IPR006091">
    <property type="entry name" value="Acyl-CoA_Oxase/DH_mid-dom"/>
</dbReference>
<evidence type="ECO:0000256" key="2">
    <source>
        <dbReference type="ARBA" id="ARBA00009347"/>
    </source>
</evidence>
<dbReference type="InterPro" id="IPR037069">
    <property type="entry name" value="AcylCoA_DH/ox_N_sf"/>
</dbReference>